<dbReference type="AlphaFoldDB" id="A0A6A1TIH6"/>
<comment type="caution">
    <text evidence="2">The sequence shown here is derived from an EMBL/GenBank/DDBJ whole genome shotgun (WGS) entry which is preliminary data.</text>
</comment>
<dbReference type="InterPro" id="IPR012912">
    <property type="entry name" value="Plasmid_pRiA4b_Orf3-like"/>
</dbReference>
<gene>
    <name evidence="2" type="ORF">F4V91_25715</name>
</gene>
<sequence>MHAPTPWWDYHLHEFQIGGLRFGDIDFLTDGDVEDGSRVFDFREVHLRDFIVGSSFKYLYDFGDGWRHTIIIEAFATEDTKPKSGRCLDGARARPPEDVGGSSGYDRFLEIIADQSDPEHEETLLWCGGYFDPEWFDLELVNKDMRSALRANVKRRLHQPKPPKLKVLR</sequence>
<feature type="domain" description="Plasmid pRiA4b Orf3-like" evidence="1">
    <location>
        <begin position="6"/>
        <end position="139"/>
    </location>
</feature>
<dbReference type="EMBL" id="VZUL01000003">
    <property type="protein sequence ID" value="KAB1083038.1"/>
    <property type="molecule type" value="Genomic_DNA"/>
</dbReference>
<accession>A0A6A1TIH6</accession>
<dbReference type="SUPFAM" id="SSF159941">
    <property type="entry name" value="MM3350-like"/>
    <property type="match status" value="1"/>
</dbReference>
<dbReference type="RefSeq" id="WP_151046440.1">
    <property type="nucleotide sequence ID" value="NZ_VZUL01000003.1"/>
</dbReference>
<organism evidence="2 3">
    <name type="scientific">Neorhizobium galegae</name>
    <name type="common">Rhizobium galegae</name>
    <dbReference type="NCBI Taxonomy" id="399"/>
    <lineage>
        <taxon>Bacteria</taxon>
        <taxon>Pseudomonadati</taxon>
        <taxon>Pseudomonadota</taxon>
        <taxon>Alphaproteobacteria</taxon>
        <taxon>Hyphomicrobiales</taxon>
        <taxon>Rhizobiaceae</taxon>
        <taxon>Rhizobium/Agrobacterium group</taxon>
        <taxon>Neorhizobium</taxon>
    </lineage>
</organism>
<proteinExistence type="predicted"/>
<protein>
    <submittedName>
        <fullName evidence="2">Plasmid pRiA4b ORF-3 family protein</fullName>
    </submittedName>
</protein>
<evidence type="ECO:0000313" key="2">
    <source>
        <dbReference type="EMBL" id="KAB1083038.1"/>
    </source>
</evidence>
<evidence type="ECO:0000313" key="3">
    <source>
        <dbReference type="Proteomes" id="UP000386575"/>
    </source>
</evidence>
<dbReference type="Pfam" id="PF07929">
    <property type="entry name" value="PRiA4_ORF3"/>
    <property type="match status" value="1"/>
</dbReference>
<name>A0A6A1TIH6_NEOGA</name>
<dbReference type="Proteomes" id="UP000386575">
    <property type="component" value="Unassembled WGS sequence"/>
</dbReference>
<dbReference type="InterPro" id="IPR024047">
    <property type="entry name" value="MM3350-like_sf"/>
</dbReference>
<reference evidence="2 3" key="1">
    <citation type="submission" date="2019-09" db="EMBL/GenBank/DDBJ databases">
        <title>Genome sequencing of Ng87 strain.</title>
        <authorList>
            <person name="Karasev E.S."/>
            <person name="Andronov E."/>
        </authorList>
    </citation>
    <scope>NUCLEOTIDE SEQUENCE [LARGE SCALE GENOMIC DNA]</scope>
    <source>
        <strain evidence="2 3">Ng87</strain>
    </source>
</reference>
<dbReference type="PANTHER" id="PTHR41878">
    <property type="entry name" value="LEXA REPRESSOR-RELATED"/>
    <property type="match status" value="1"/>
</dbReference>
<dbReference type="PANTHER" id="PTHR41878:SF1">
    <property type="entry name" value="TNPR PROTEIN"/>
    <property type="match status" value="1"/>
</dbReference>
<dbReference type="Gene3D" id="3.10.290.30">
    <property type="entry name" value="MM3350-like"/>
    <property type="match status" value="1"/>
</dbReference>
<evidence type="ECO:0000259" key="1">
    <source>
        <dbReference type="Pfam" id="PF07929"/>
    </source>
</evidence>